<protein>
    <submittedName>
        <fullName evidence="1">Uncharacterized protein</fullName>
    </submittedName>
</protein>
<accession>A0A8X6YE43</accession>
<dbReference type="AlphaFoldDB" id="A0A8X6YE43"/>
<organism evidence="1 2">
    <name type="scientific">Trichonephila inaurata madagascariensis</name>
    <dbReference type="NCBI Taxonomy" id="2747483"/>
    <lineage>
        <taxon>Eukaryota</taxon>
        <taxon>Metazoa</taxon>
        <taxon>Ecdysozoa</taxon>
        <taxon>Arthropoda</taxon>
        <taxon>Chelicerata</taxon>
        <taxon>Arachnida</taxon>
        <taxon>Araneae</taxon>
        <taxon>Araneomorphae</taxon>
        <taxon>Entelegynae</taxon>
        <taxon>Araneoidea</taxon>
        <taxon>Nephilidae</taxon>
        <taxon>Trichonephila</taxon>
        <taxon>Trichonephila inaurata</taxon>
    </lineage>
</organism>
<evidence type="ECO:0000313" key="1">
    <source>
        <dbReference type="EMBL" id="GFY71201.1"/>
    </source>
</evidence>
<comment type="caution">
    <text evidence="1">The sequence shown here is derived from an EMBL/GenBank/DDBJ whole genome shotgun (WGS) entry which is preliminary data.</text>
</comment>
<dbReference type="Proteomes" id="UP000886998">
    <property type="component" value="Unassembled WGS sequence"/>
</dbReference>
<name>A0A8X6YE43_9ARAC</name>
<evidence type="ECO:0000313" key="2">
    <source>
        <dbReference type="Proteomes" id="UP000886998"/>
    </source>
</evidence>
<reference evidence="1" key="1">
    <citation type="submission" date="2020-08" db="EMBL/GenBank/DDBJ databases">
        <title>Multicomponent nature underlies the extraordinary mechanical properties of spider dragline silk.</title>
        <authorList>
            <person name="Kono N."/>
            <person name="Nakamura H."/>
            <person name="Mori M."/>
            <person name="Yoshida Y."/>
            <person name="Ohtoshi R."/>
            <person name="Malay A.D."/>
            <person name="Moran D.A.P."/>
            <person name="Tomita M."/>
            <person name="Numata K."/>
            <person name="Arakawa K."/>
        </authorList>
    </citation>
    <scope>NUCLEOTIDE SEQUENCE</scope>
</reference>
<keyword evidence="2" id="KW-1185">Reference proteome</keyword>
<dbReference type="EMBL" id="BMAV01018670">
    <property type="protein sequence ID" value="GFY71201.1"/>
    <property type="molecule type" value="Genomic_DNA"/>
</dbReference>
<gene>
    <name evidence="1" type="ORF">TNIN_126811</name>
</gene>
<sequence>MHSGRVASRFPRRFPLKVCEGEISCDWAWLRPKNKRGSDPVLFDHSDKKMNNASWAIWEEEGMPKDLLFSSNCHFGCGLLSRETINDGHLYFRIAFRIRTRYISSPVVPFKTSPQRREVEFYVTDPQDETIAGVERFAAQKEYSPVTTSLCHRHINQLEKAILQAY</sequence>
<proteinExistence type="predicted"/>